<protein>
    <submittedName>
        <fullName evidence="1">Uncharacterized protein</fullName>
    </submittedName>
</protein>
<dbReference type="EMBL" id="BOMF01000092">
    <property type="protein sequence ID" value="GID47555.1"/>
    <property type="molecule type" value="Genomic_DNA"/>
</dbReference>
<evidence type="ECO:0000313" key="1">
    <source>
        <dbReference type="EMBL" id="GID47555.1"/>
    </source>
</evidence>
<name>A0ABQ3WMQ6_9ACTN</name>
<gene>
    <name evidence="1" type="ORF">Aca07nite_48300</name>
</gene>
<comment type="caution">
    <text evidence="1">The sequence shown here is derived from an EMBL/GenBank/DDBJ whole genome shotgun (WGS) entry which is preliminary data.</text>
</comment>
<organism evidence="1">
    <name type="scientific">Actinoplanes campanulatus</name>
    <dbReference type="NCBI Taxonomy" id="113559"/>
    <lineage>
        <taxon>Bacteria</taxon>
        <taxon>Bacillati</taxon>
        <taxon>Actinomycetota</taxon>
        <taxon>Actinomycetes</taxon>
        <taxon>Micromonosporales</taxon>
        <taxon>Micromonosporaceae</taxon>
        <taxon>Actinoplanes</taxon>
    </lineage>
</organism>
<accession>A0ABQ3WMQ6</accession>
<sequence length="105" mass="11671">MITYHRLYFRCPACVGSGMRSTVASYWYHDCGGPLELGSNASIRCTSCWEESHVSNWRYSCSNHGGDYRATNSALFASSMSMSAALVQAGGRRWLMSVLTNLADW</sequence>
<reference evidence="1" key="1">
    <citation type="submission" date="2021-01" db="EMBL/GenBank/DDBJ databases">
        <title>Whole genome shotgun sequence of Actinoplanes capillaceus NBRC 16408.</title>
        <authorList>
            <person name="Komaki H."/>
            <person name="Tamura T."/>
        </authorList>
    </citation>
    <scope>NUCLEOTIDE SEQUENCE [LARGE SCALE GENOMIC DNA]</scope>
    <source>
        <strain evidence="1">NBRC 16408</strain>
    </source>
</reference>
<proteinExistence type="predicted"/>